<feature type="compositionally biased region" description="Basic and acidic residues" evidence="1">
    <location>
        <begin position="1"/>
        <end position="13"/>
    </location>
</feature>
<accession>A0ABU6RBW9</accession>
<evidence type="ECO:0000313" key="2">
    <source>
        <dbReference type="EMBL" id="MED6121498.1"/>
    </source>
</evidence>
<proteinExistence type="predicted"/>
<reference evidence="2 3" key="1">
    <citation type="journal article" date="2023" name="Plants (Basel)">
        <title>Bridging the Gap: Combining Genomics and Transcriptomics Approaches to Understand Stylosanthes scabra, an Orphan Legume from the Brazilian Caatinga.</title>
        <authorList>
            <person name="Ferreira-Neto J.R.C."/>
            <person name="da Silva M.D."/>
            <person name="Binneck E."/>
            <person name="de Melo N.F."/>
            <person name="da Silva R.H."/>
            <person name="de Melo A.L.T.M."/>
            <person name="Pandolfi V."/>
            <person name="Bustamante F.O."/>
            <person name="Brasileiro-Vidal A.C."/>
            <person name="Benko-Iseppon A.M."/>
        </authorList>
    </citation>
    <scope>NUCLEOTIDE SEQUENCE [LARGE SCALE GENOMIC DNA]</scope>
    <source>
        <tissue evidence="2">Leaves</tissue>
    </source>
</reference>
<dbReference type="Proteomes" id="UP001341840">
    <property type="component" value="Unassembled WGS sequence"/>
</dbReference>
<feature type="non-terminal residue" evidence="2">
    <location>
        <position position="1"/>
    </location>
</feature>
<protein>
    <submittedName>
        <fullName evidence="2">Uncharacterized protein</fullName>
    </submittedName>
</protein>
<keyword evidence="3" id="KW-1185">Reference proteome</keyword>
<sequence length="227" mass="24936">PEAHPHPHPERAANESNTGEQPTYDGRVGPANDEPAQTPQPQPQLPQPHPQPPQPQPEELIDISSSSDDGNQPPPRKMLIPKTDEANLPTEEAQPSQTVVEEVIDLSSSPEDDRQQQPFVVKQEQDVDTSPSSRIITDVLMCIKDQVPLEAPSFDLGVEEPLLTTQTMQAIVEIDEQLRQNPGLLQSPEPSGTFDIFGCPSPFSVACYELINNFLGTLTSICASYFR</sequence>
<dbReference type="EMBL" id="JASCZI010030338">
    <property type="protein sequence ID" value="MED6121498.1"/>
    <property type="molecule type" value="Genomic_DNA"/>
</dbReference>
<name>A0ABU6RBW9_9FABA</name>
<feature type="region of interest" description="Disordered" evidence="1">
    <location>
        <begin position="1"/>
        <end position="126"/>
    </location>
</feature>
<comment type="caution">
    <text evidence="2">The sequence shown here is derived from an EMBL/GenBank/DDBJ whole genome shotgun (WGS) entry which is preliminary data.</text>
</comment>
<evidence type="ECO:0000313" key="3">
    <source>
        <dbReference type="Proteomes" id="UP001341840"/>
    </source>
</evidence>
<feature type="compositionally biased region" description="Pro residues" evidence="1">
    <location>
        <begin position="38"/>
        <end position="56"/>
    </location>
</feature>
<gene>
    <name evidence="2" type="ORF">PIB30_030805</name>
</gene>
<evidence type="ECO:0000256" key="1">
    <source>
        <dbReference type="SAM" id="MobiDB-lite"/>
    </source>
</evidence>
<organism evidence="2 3">
    <name type="scientific">Stylosanthes scabra</name>
    <dbReference type="NCBI Taxonomy" id="79078"/>
    <lineage>
        <taxon>Eukaryota</taxon>
        <taxon>Viridiplantae</taxon>
        <taxon>Streptophyta</taxon>
        <taxon>Embryophyta</taxon>
        <taxon>Tracheophyta</taxon>
        <taxon>Spermatophyta</taxon>
        <taxon>Magnoliopsida</taxon>
        <taxon>eudicotyledons</taxon>
        <taxon>Gunneridae</taxon>
        <taxon>Pentapetalae</taxon>
        <taxon>rosids</taxon>
        <taxon>fabids</taxon>
        <taxon>Fabales</taxon>
        <taxon>Fabaceae</taxon>
        <taxon>Papilionoideae</taxon>
        <taxon>50 kb inversion clade</taxon>
        <taxon>dalbergioids sensu lato</taxon>
        <taxon>Dalbergieae</taxon>
        <taxon>Pterocarpus clade</taxon>
        <taxon>Stylosanthes</taxon>
    </lineage>
</organism>